<sequence>MKRNVRLKKLLAGAALCSLLVAPLFLNEQQSAATEQTIKTTPDFGVGQGIEWPEQVVAPFVDMTAYTSGTELSNNGALNLAAIAKETGQKFFNLGFMQAKGIKDGKIDWAWGGFAGLSENDSDQWQYEGIKKTIRELRVVGGDAAVSFGGLNTGAFWEVSHDENMLYDAYMEVVQGYGFTRVDFDVEAGAMGYTENLLNAKAVKRLQDTTGVQVTLTLPVMPTGLISTGLSVLQAYLEAGVDLTNVNIMTMCYGPSVIDYAQGSLDAVDNTMVQLKNHYRQYAGITLTDEEAYAKLGTTPSIGFENEQHPYFTTEMFNQVVEHARERKIGMVSYWSMNRDAKTDGGQGQIKNQFEFLKVSEAFAEGNEGGGSETPEDKEKPSVPTNLSVGDITKNSAHINWTAATDNDRVAKYNVRLVGNGQTINVTTTSLSYAFANLKADTEYMVEINAEDRSGNISDTAKVAFTTLADVVDPEEPGEPGEPGEAPAWEATKVYLGGEVVSYKGALYRAKHWTQNNVPSESGQYGPWELISGTPEGGDEIAAWEANKVYVQGNRVTYNGIVYEAQYWTQNNKPSEAGLYGPWKQVG</sequence>
<dbReference type="Pfam" id="PF00041">
    <property type="entry name" value="fn3"/>
    <property type="match status" value="1"/>
</dbReference>
<dbReference type="PANTHER" id="PTHR42976:SF1">
    <property type="entry name" value="GH18 DOMAIN-CONTAINING PROTEIN-RELATED"/>
    <property type="match status" value="1"/>
</dbReference>
<dbReference type="CDD" id="cd00063">
    <property type="entry name" value="FN3"/>
    <property type="match status" value="1"/>
</dbReference>
<evidence type="ECO:0000256" key="3">
    <source>
        <dbReference type="SAM" id="MobiDB-lite"/>
    </source>
</evidence>
<accession>A0A848MXA6</accession>
<evidence type="ECO:0000256" key="4">
    <source>
        <dbReference type="SAM" id="SignalP"/>
    </source>
</evidence>
<dbReference type="SUPFAM" id="SSF49265">
    <property type="entry name" value="Fibronectin type III"/>
    <property type="match status" value="1"/>
</dbReference>
<feature type="chain" id="PRO_5039480872" evidence="4">
    <location>
        <begin position="33"/>
        <end position="587"/>
    </location>
</feature>
<dbReference type="PROSITE" id="PS50853">
    <property type="entry name" value="FN3"/>
    <property type="match status" value="1"/>
</dbReference>
<dbReference type="GO" id="GO:0004553">
    <property type="term" value="F:hydrolase activity, hydrolyzing O-glycosyl compounds"/>
    <property type="evidence" value="ECO:0007669"/>
    <property type="project" value="InterPro"/>
</dbReference>
<dbReference type="InterPro" id="IPR013783">
    <property type="entry name" value="Ig-like_fold"/>
</dbReference>
<dbReference type="SMART" id="SM00495">
    <property type="entry name" value="ChtBD3"/>
    <property type="match status" value="2"/>
</dbReference>
<proteinExistence type="predicted"/>
<dbReference type="AlphaFoldDB" id="A0A848MXA6"/>
<dbReference type="InterPro" id="IPR036116">
    <property type="entry name" value="FN3_sf"/>
</dbReference>
<dbReference type="InterPro" id="IPR052750">
    <property type="entry name" value="GH18_Chitinase"/>
</dbReference>
<dbReference type="Gene3D" id="2.60.40.10">
    <property type="entry name" value="Immunoglobulins"/>
    <property type="match status" value="1"/>
</dbReference>
<name>A0A848MXA6_ENTMU</name>
<dbReference type="Gene3D" id="3.20.20.80">
    <property type="entry name" value="Glycosidases"/>
    <property type="match status" value="1"/>
</dbReference>
<reference evidence="6 7" key="1">
    <citation type="submission" date="2020-04" db="EMBL/GenBank/DDBJ databases">
        <authorList>
            <person name="Abaymova A."/>
            <person name="Teymurazov M."/>
            <person name="Tazyna O."/>
            <person name="Chatushin Y."/>
            <person name="Svetoch E."/>
            <person name="Pereligyn V."/>
            <person name="Pohylenko V."/>
            <person name="Platonov M."/>
            <person name="Kartsev N."/>
            <person name="Skryabin Y."/>
            <person name="Sizova A."/>
            <person name="Solomentsev V."/>
            <person name="Kislichkina A."/>
            <person name="Bogun A."/>
        </authorList>
    </citation>
    <scope>NUCLEOTIDE SEQUENCE [LARGE SCALE GENOMIC DNA]</scope>
    <source>
        <strain evidence="7">SCPM-O-B-8398 (E28)</strain>
    </source>
</reference>
<dbReference type="SUPFAM" id="SSF51055">
    <property type="entry name" value="Carbohydrate binding domain"/>
    <property type="match status" value="2"/>
</dbReference>
<keyword evidence="1" id="KW-0378">Hydrolase</keyword>
<dbReference type="Gene3D" id="2.10.10.20">
    <property type="entry name" value="Carbohydrate-binding module superfamily 5/12"/>
    <property type="match status" value="2"/>
</dbReference>
<keyword evidence="2" id="KW-0119">Carbohydrate metabolism</keyword>
<comment type="caution">
    <text evidence="6">The sequence shown here is derived from an EMBL/GenBank/DDBJ whole genome shotgun (WGS) entry which is preliminary data.</text>
</comment>
<evidence type="ECO:0000313" key="6">
    <source>
        <dbReference type="EMBL" id="NMP58540.1"/>
    </source>
</evidence>
<dbReference type="GO" id="GO:0030246">
    <property type="term" value="F:carbohydrate binding"/>
    <property type="evidence" value="ECO:0007669"/>
    <property type="project" value="InterPro"/>
</dbReference>
<feature type="region of interest" description="Disordered" evidence="3">
    <location>
        <begin position="365"/>
        <end position="390"/>
    </location>
</feature>
<dbReference type="Pfam" id="PF02839">
    <property type="entry name" value="CBM_5_12"/>
    <property type="match status" value="2"/>
</dbReference>
<dbReference type="CDD" id="cd12215">
    <property type="entry name" value="ChiC_BD"/>
    <property type="match status" value="2"/>
</dbReference>
<dbReference type="InterPro" id="IPR036573">
    <property type="entry name" value="CBM_sf_5/12"/>
</dbReference>
<feature type="domain" description="Fibronectin type-III" evidence="5">
    <location>
        <begin position="383"/>
        <end position="470"/>
    </location>
</feature>
<dbReference type="GO" id="GO:0000272">
    <property type="term" value="P:polysaccharide catabolic process"/>
    <property type="evidence" value="ECO:0007669"/>
    <property type="project" value="UniProtKB-KW"/>
</dbReference>
<dbReference type="InterPro" id="IPR003961">
    <property type="entry name" value="FN3_dom"/>
</dbReference>
<feature type="signal peptide" evidence="4">
    <location>
        <begin position="1"/>
        <end position="32"/>
    </location>
</feature>
<dbReference type="SUPFAM" id="SSF51445">
    <property type="entry name" value="(Trans)glycosidases"/>
    <property type="match status" value="1"/>
</dbReference>
<dbReference type="SMART" id="SM00060">
    <property type="entry name" value="FN3"/>
    <property type="match status" value="1"/>
</dbReference>
<dbReference type="GO" id="GO:0005576">
    <property type="term" value="C:extracellular region"/>
    <property type="evidence" value="ECO:0007669"/>
    <property type="project" value="InterPro"/>
</dbReference>
<dbReference type="InterPro" id="IPR017853">
    <property type="entry name" value="GH"/>
</dbReference>
<evidence type="ECO:0000259" key="5">
    <source>
        <dbReference type="PROSITE" id="PS50853"/>
    </source>
</evidence>
<protein>
    <submittedName>
        <fullName evidence="6">Chitinase</fullName>
    </submittedName>
</protein>
<evidence type="ECO:0000313" key="7">
    <source>
        <dbReference type="Proteomes" id="UP000557857"/>
    </source>
</evidence>
<dbReference type="Proteomes" id="UP000557857">
    <property type="component" value="Unassembled WGS sequence"/>
</dbReference>
<keyword evidence="2" id="KW-0624">Polysaccharide degradation</keyword>
<dbReference type="RefSeq" id="WP_169058652.1">
    <property type="nucleotide sequence ID" value="NZ_JABCAG010000022.1"/>
</dbReference>
<evidence type="ECO:0000256" key="1">
    <source>
        <dbReference type="ARBA" id="ARBA00022801"/>
    </source>
</evidence>
<keyword evidence="4" id="KW-0732">Signal</keyword>
<gene>
    <name evidence="6" type="ORF">HI921_08695</name>
</gene>
<evidence type="ECO:0000256" key="2">
    <source>
        <dbReference type="ARBA" id="ARBA00023326"/>
    </source>
</evidence>
<dbReference type="EMBL" id="JABCAG010000022">
    <property type="protein sequence ID" value="NMP58540.1"/>
    <property type="molecule type" value="Genomic_DNA"/>
</dbReference>
<organism evidence="6 7">
    <name type="scientific">Enterococcus mundtii</name>
    <dbReference type="NCBI Taxonomy" id="53346"/>
    <lineage>
        <taxon>Bacteria</taxon>
        <taxon>Bacillati</taxon>
        <taxon>Bacillota</taxon>
        <taxon>Bacilli</taxon>
        <taxon>Lactobacillales</taxon>
        <taxon>Enterococcaceae</taxon>
        <taxon>Enterococcus</taxon>
    </lineage>
</organism>
<dbReference type="PANTHER" id="PTHR42976">
    <property type="entry name" value="BIFUNCTIONAL CHITINASE/LYSOZYME-RELATED"/>
    <property type="match status" value="1"/>
</dbReference>
<dbReference type="InterPro" id="IPR003610">
    <property type="entry name" value="CBM5/12"/>
</dbReference>